<feature type="domain" description="O-antigen ligase-related" evidence="6">
    <location>
        <begin position="302"/>
        <end position="446"/>
    </location>
</feature>
<dbReference type="InterPro" id="IPR007016">
    <property type="entry name" value="O-antigen_ligase-rel_domated"/>
</dbReference>
<dbReference type="Pfam" id="PF04932">
    <property type="entry name" value="Wzy_C"/>
    <property type="match status" value="1"/>
</dbReference>
<dbReference type="PANTHER" id="PTHR37422:SF13">
    <property type="entry name" value="LIPOPOLYSACCHARIDE BIOSYNTHESIS PROTEIN PA4999-RELATED"/>
    <property type="match status" value="1"/>
</dbReference>
<sequence length="534" mass="59810">MSIALDRILTPYTKRVDSLSHRVRRWLLVAIMGFYACFMGLVIAILPVQAMFIPATPLLILFIIAAWMLPDSDVQVDETLKTALIVFIYCAGLWPVYLAVELPGLPWITLNRAALFALVAIAVYGFAQSSRLRGDVATVFKATPFLMKVFIGWLIIQIITIPLAPQLFGSLNRWVLNQLFWTFPLLIGAWAFSKEGLGLRFKTAILVVALIVSFLVFPETRMGKPIWADHIPFFLKVDDEALMGRILGSQARAADGLYRARSVFNVSLSLAEFMSLVFPFVIHALVTATSWPRRLLLIALYFSCAGAMFLTNNRSGLIGFFLSHIVYSLFWGIKRLRTHGGRRDMVGPSLILMYPMALVAFVIALFSSRTLYVKVIGGGQHQASNDSRGIQYDLMWEKFFRNPFGHGPNQAWELVGFTNGEGTVTLDAYPINLLLDYGIIGFCLFVALFGGAIFYGWRTYQRSDSEELDLTAPASVALVNFLVIKLVLSLEQNHYLAFLLVGLIMAMHYRQTLVDAAKAAVPASVRLQPLRMRR</sequence>
<keyword evidence="2 5" id="KW-0812">Transmembrane</keyword>
<feature type="transmembrane region" description="Helical" evidence="5">
    <location>
        <begin position="174"/>
        <end position="192"/>
    </location>
</feature>
<feature type="transmembrane region" description="Helical" evidence="5">
    <location>
        <begin position="145"/>
        <end position="168"/>
    </location>
</feature>
<dbReference type="Proteomes" id="UP000515292">
    <property type="component" value="Chromosome"/>
</dbReference>
<organism evidence="7 8">
    <name type="scientific">Sandaracinobacteroides saxicola</name>
    <dbReference type="NCBI Taxonomy" id="2759707"/>
    <lineage>
        <taxon>Bacteria</taxon>
        <taxon>Pseudomonadati</taxon>
        <taxon>Pseudomonadota</taxon>
        <taxon>Alphaproteobacteria</taxon>
        <taxon>Sphingomonadales</taxon>
        <taxon>Sphingosinicellaceae</taxon>
        <taxon>Sandaracinobacteroides</taxon>
    </lineage>
</organism>
<keyword evidence="7" id="KW-0436">Ligase</keyword>
<comment type="subcellular location">
    <subcellularLocation>
        <location evidence="1">Membrane</location>
        <topology evidence="1">Multi-pass membrane protein</topology>
    </subcellularLocation>
</comment>
<dbReference type="GO" id="GO:0016874">
    <property type="term" value="F:ligase activity"/>
    <property type="evidence" value="ECO:0007669"/>
    <property type="project" value="UniProtKB-KW"/>
</dbReference>
<feature type="transmembrane region" description="Helical" evidence="5">
    <location>
        <begin position="199"/>
        <end position="217"/>
    </location>
</feature>
<dbReference type="PANTHER" id="PTHR37422">
    <property type="entry name" value="TEICHURONIC ACID BIOSYNTHESIS PROTEIN TUAE"/>
    <property type="match status" value="1"/>
</dbReference>
<proteinExistence type="predicted"/>
<name>A0A7G5IFN6_9SPHN</name>
<evidence type="ECO:0000256" key="2">
    <source>
        <dbReference type="ARBA" id="ARBA00022692"/>
    </source>
</evidence>
<evidence type="ECO:0000259" key="6">
    <source>
        <dbReference type="Pfam" id="PF04932"/>
    </source>
</evidence>
<dbReference type="InterPro" id="IPR051533">
    <property type="entry name" value="WaaL-like"/>
</dbReference>
<dbReference type="KEGG" id="sand:H3309_12495"/>
<gene>
    <name evidence="7" type="ORF">H3309_12495</name>
</gene>
<feature type="transmembrane region" description="Helical" evidence="5">
    <location>
        <begin position="317"/>
        <end position="333"/>
    </location>
</feature>
<evidence type="ECO:0000256" key="4">
    <source>
        <dbReference type="ARBA" id="ARBA00023136"/>
    </source>
</evidence>
<evidence type="ECO:0000256" key="5">
    <source>
        <dbReference type="SAM" id="Phobius"/>
    </source>
</evidence>
<protein>
    <submittedName>
        <fullName evidence="7">O-antigen ligase family protein</fullName>
    </submittedName>
</protein>
<evidence type="ECO:0000256" key="1">
    <source>
        <dbReference type="ARBA" id="ARBA00004141"/>
    </source>
</evidence>
<dbReference type="GO" id="GO:0016020">
    <property type="term" value="C:membrane"/>
    <property type="evidence" value="ECO:0007669"/>
    <property type="project" value="UniProtKB-SubCell"/>
</dbReference>
<keyword evidence="4 5" id="KW-0472">Membrane</keyword>
<feature type="transmembrane region" description="Helical" evidence="5">
    <location>
        <begin position="345"/>
        <end position="366"/>
    </location>
</feature>
<reference evidence="7 8" key="1">
    <citation type="submission" date="2020-07" db="EMBL/GenBank/DDBJ databases">
        <title>Complete genome sequence for Sandaracinobacter sp. M6.</title>
        <authorList>
            <person name="Tang Y."/>
            <person name="Liu Q."/>
            <person name="Guo Z."/>
            <person name="Lei P."/>
            <person name="Huang B."/>
        </authorList>
    </citation>
    <scope>NUCLEOTIDE SEQUENCE [LARGE SCALE GENOMIC DNA]</scope>
    <source>
        <strain evidence="7 8">M6</strain>
    </source>
</reference>
<feature type="transmembrane region" description="Helical" evidence="5">
    <location>
        <begin position="106"/>
        <end position="124"/>
    </location>
</feature>
<dbReference type="RefSeq" id="WP_182295023.1">
    <property type="nucleotide sequence ID" value="NZ_CP059851.1"/>
</dbReference>
<feature type="transmembrane region" description="Helical" evidence="5">
    <location>
        <begin position="295"/>
        <end position="311"/>
    </location>
</feature>
<dbReference type="AlphaFoldDB" id="A0A7G5IFN6"/>
<accession>A0A7G5IFN6</accession>
<evidence type="ECO:0000313" key="7">
    <source>
        <dbReference type="EMBL" id="QMW22178.1"/>
    </source>
</evidence>
<keyword evidence="3 5" id="KW-1133">Transmembrane helix</keyword>
<dbReference type="EMBL" id="CP059851">
    <property type="protein sequence ID" value="QMW22178.1"/>
    <property type="molecule type" value="Genomic_DNA"/>
</dbReference>
<feature type="transmembrane region" description="Helical" evidence="5">
    <location>
        <begin position="26"/>
        <end position="46"/>
    </location>
</feature>
<feature type="transmembrane region" description="Helical" evidence="5">
    <location>
        <begin position="52"/>
        <end position="70"/>
    </location>
</feature>
<evidence type="ECO:0000256" key="3">
    <source>
        <dbReference type="ARBA" id="ARBA00022989"/>
    </source>
</evidence>
<evidence type="ECO:0000313" key="8">
    <source>
        <dbReference type="Proteomes" id="UP000515292"/>
    </source>
</evidence>
<feature type="transmembrane region" description="Helical" evidence="5">
    <location>
        <begin position="82"/>
        <end position="100"/>
    </location>
</feature>
<feature type="transmembrane region" description="Helical" evidence="5">
    <location>
        <begin position="266"/>
        <end position="288"/>
    </location>
</feature>
<feature type="transmembrane region" description="Helical" evidence="5">
    <location>
        <begin position="437"/>
        <end position="456"/>
    </location>
</feature>
<keyword evidence="8" id="KW-1185">Reference proteome</keyword>